<accession>A0A8T2P1T3</accession>
<evidence type="ECO:0000313" key="3">
    <source>
        <dbReference type="Proteomes" id="UP000824540"/>
    </source>
</evidence>
<protein>
    <submittedName>
        <fullName evidence="2">Uncharacterized protein</fullName>
    </submittedName>
</protein>
<evidence type="ECO:0000256" key="1">
    <source>
        <dbReference type="SAM" id="MobiDB-lite"/>
    </source>
</evidence>
<proteinExistence type="predicted"/>
<name>A0A8T2P1T3_9TELE</name>
<feature type="region of interest" description="Disordered" evidence="1">
    <location>
        <begin position="42"/>
        <end position="76"/>
    </location>
</feature>
<dbReference type="Proteomes" id="UP000824540">
    <property type="component" value="Unassembled WGS sequence"/>
</dbReference>
<organism evidence="2 3">
    <name type="scientific">Albula glossodonta</name>
    <name type="common">roundjaw bonefish</name>
    <dbReference type="NCBI Taxonomy" id="121402"/>
    <lineage>
        <taxon>Eukaryota</taxon>
        <taxon>Metazoa</taxon>
        <taxon>Chordata</taxon>
        <taxon>Craniata</taxon>
        <taxon>Vertebrata</taxon>
        <taxon>Euteleostomi</taxon>
        <taxon>Actinopterygii</taxon>
        <taxon>Neopterygii</taxon>
        <taxon>Teleostei</taxon>
        <taxon>Albuliformes</taxon>
        <taxon>Albulidae</taxon>
        <taxon>Albula</taxon>
    </lineage>
</organism>
<reference evidence="2" key="1">
    <citation type="thesis" date="2021" institute="BYU ScholarsArchive" country="Provo, UT, USA">
        <title>Applications of and Algorithms for Genome Assembly and Genomic Analyses with an Emphasis on Marine Teleosts.</title>
        <authorList>
            <person name="Pickett B.D."/>
        </authorList>
    </citation>
    <scope>NUCLEOTIDE SEQUENCE</scope>
    <source>
        <strain evidence="2">HI-2016</strain>
    </source>
</reference>
<comment type="caution">
    <text evidence="2">The sequence shown here is derived from an EMBL/GenBank/DDBJ whole genome shotgun (WGS) entry which is preliminary data.</text>
</comment>
<dbReference type="EMBL" id="JAFBMS010000027">
    <property type="protein sequence ID" value="KAG9342627.1"/>
    <property type="molecule type" value="Genomic_DNA"/>
</dbReference>
<sequence length="76" mass="8020">MSLHGRPLISQRASYSGQRGCKIQFVSGAETEAATSCKTQNLTQAQAGESELTEGRTQTHWSDGEGKSRAPGSHAG</sequence>
<dbReference type="AlphaFoldDB" id="A0A8T2P1T3"/>
<gene>
    <name evidence="2" type="ORF">JZ751_016064</name>
</gene>
<evidence type="ECO:0000313" key="2">
    <source>
        <dbReference type="EMBL" id="KAG9342627.1"/>
    </source>
</evidence>
<keyword evidence="3" id="KW-1185">Reference proteome</keyword>